<comment type="caution">
    <text evidence="14">The sequence shown here is derived from an EMBL/GenBank/DDBJ whole genome shotgun (WGS) entry which is preliminary data.</text>
</comment>
<reference evidence="14 15" key="1">
    <citation type="submission" date="2020-03" db="EMBL/GenBank/DDBJ databases">
        <title>Assessment of the enzymatic potential of alkaline-tolerant lipase obtained from Bacillus luteus H11 (technogenic soil) for the bioremediation of saline soils contaminated with petroleum substances.</title>
        <authorList>
            <person name="Kalwasinska A."/>
        </authorList>
    </citation>
    <scope>NUCLEOTIDE SEQUENCE [LARGE SCALE GENOMIC DNA]</scope>
    <source>
        <strain evidence="14 15">H11</strain>
    </source>
</reference>
<feature type="transmembrane region" description="Helical" evidence="13">
    <location>
        <begin position="166"/>
        <end position="188"/>
    </location>
</feature>
<evidence type="ECO:0000256" key="7">
    <source>
        <dbReference type="ARBA" id="ARBA00022475"/>
    </source>
</evidence>
<keyword evidence="8 13" id="KW-0812">Transmembrane</keyword>
<feature type="transmembrane region" description="Helical" evidence="13">
    <location>
        <begin position="54"/>
        <end position="76"/>
    </location>
</feature>
<feature type="transmembrane region" description="Helical" evidence="13">
    <location>
        <begin position="194"/>
        <end position="216"/>
    </location>
</feature>
<evidence type="ECO:0000256" key="2">
    <source>
        <dbReference type="ARBA" id="ARBA00004651"/>
    </source>
</evidence>
<protein>
    <recommendedName>
        <fullName evidence="4">Probable multidrug resistance protein NorM</fullName>
    </recommendedName>
    <alternativeName>
        <fullName evidence="12">Multidrug-efflux transporter</fullName>
    </alternativeName>
</protein>
<gene>
    <name evidence="14" type="ORF">HCN83_14305</name>
</gene>
<feature type="transmembrane region" description="Helical" evidence="13">
    <location>
        <begin position="133"/>
        <end position="154"/>
    </location>
</feature>
<evidence type="ECO:0000313" key="15">
    <source>
        <dbReference type="Proteomes" id="UP000752012"/>
    </source>
</evidence>
<feature type="transmembrane region" description="Helical" evidence="13">
    <location>
        <begin position="12"/>
        <end position="34"/>
    </location>
</feature>
<evidence type="ECO:0000256" key="5">
    <source>
        <dbReference type="ARBA" id="ARBA00022448"/>
    </source>
</evidence>
<feature type="transmembrane region" description="Helical" evidence="13">
    <location>
        <begin position="286"/>
        <end position="308"/>
    </location>
</feature>
<dbReference type="EMBL" id="JAATHJ010000029">
    <property type="protein sequence ID" value="NJP38737.1"/>
    <property type="molecule type" value="Genomic_DNA"/>
</dbReference>
<dbReference type="PANTHER" id="PTHR43298:SF2">
    <property type="entry name" value="FMN_FAD EXPORTER YEEO-RELATED"/>
    <property type="match status" value="1"/>
</dbReference>
<evidence type="ECO:0000313" key="14">
    <source>
        <dbReference type="EMBL" id="NJP38737.1"/>
    </source>
</evidence>
<keyword evidence="7" id="KW-1003">Cell membrane</keyword>
<dbReference type="Pfam" id="PF01554">
    <property type="entry name" value="MatE"/>
    <property type="match status" value="2"/>
</dbReference>
<evidence type="ECO:0000256" key="12">
    <source>
        <dbReference type="ARBA" id="ARBA00031636"/>
    </source>
</evidence>
<evidence type="ECO:0000256" key="8">
    <source>
        <dbReference type="ARBA" id="ARBA00022692"/>
    </source>
</evidence>
<dbReference type="GO" id="GO:0006811">
    <property type="term" value="P:monoatomic ion transport"/>
    <property type="evidence" value="ECO:0007669"/>
    <property type="project" value="UniProtKB-KW"/>
</dbReference>
<dbReference type="GO" id="GO:0005886">
    <property type="term" value="C:plasma membrane"/>
    <property type="evidence" value="ECO:0007669"/>
    <property type="project" value="UniProtKB-SubCell"/>
</dbReference>
<feature type="transmembrane region" description="Helical" evidence="13">
    <location>
        <begin position="418"/>
        <end position="437"/>
    </location>
</feature>
<evidence type="ECO:0000256" key="6">
    <source>
        <dbReference type="ARBA" id="ARBA00022449"/>
    </source>
</evidence>
<dbReference type="InterPro" id="IPR050222">
    <property type="entry name" value="MATE_MdtK"/>
</dbReference>
<comment type="similarity">
    <text evidence="3">Belongs to the multi antimicrobial extrusion (MATE) (TC 2.A.66.1) family.</text>
</comment>
<accession>A0A969TW27</accession>
<evidence type="ECO:0000256" key="1">
    <source>
        <dbReference type="ARBA" id="ARBA00003408"/>
    </source>
</evidence>
<comment type="function">
    <text evidence="1">Multidrug efflux pump.</text>
</comment>
<keyword evidence="5" id="KW-0813">Transport</keyword>
<dbReference type="CDD" id="cd13131">
    <property type="entry name" value="MATE_NorM_like"/>
    <property type="match status" value="1"/>
</dbReference>
<keyword evidence="15" id="KW-1185">Reference proteome</keyword>
<keyword evidence="6" id="KW-0050">Antiport</keyword>
<evidence type="ECO:0000256" key="3">
    <source>
        <dbReference type="ARBA" id="ARBA00010199"/>
    </source>
</evidence>
<dbReference type="GO" id="GO:0015297">
    <property type="term" value="F:antiporter activity"/>
    <property type="evidence" value="ECO:0007669"/>
    <property type="project" value="UniProtKB-KW"/>
</dbReference>
<keyword evidence="9 13" id="KW-1133">Transmembrane helix</keyword>
<comment type="subcellular location">
    <subcellularLocation>
        <location evidence="2">Cell membrane</location>
        <topology evidence="2">Multi-pass membrane protein</topology>
    </subcellularLocation>
</comment>
<dbReference type="PANTHER" id="PTHR43298">
    <property type="entry name" value="MULTIDRUG RESISTANCE PROTEIN NORM-RELATED"/>
    <property type="match status" value="1"/>
</dbReference>
<dbReference type="RefSeq" id="WP_168008515.1">
    <property type="nucleotide sequence ID" value="NZ_JAATHJ010000029.1"/>
</dbReference>
<dbReference type="NCBIfam" id="TIGR00797">
    <property type="entry name" value="matE"/>
    <property type="match status" value="1"/>
</dbReference>
<evidence type="ECO:0000256" key="10">
    <source>
        <dbReference type="ARBA" id="ARBA00023065"/>
    </source>
</evidence>
<evidence type="ECO:0000256" key="9">
    <source>
        <dbReference type="ARBA" id="ARBA00022989"/>
    </source>
</evidence>
<dbReference type="InterPro" id="IPR048279">
    <property type="entry name" value="MdtK-like"/>
</dbReference>
<evidence type="ECO:0000256" key="4">
    <source>
        <dbReference type="ARBA" id="ARBA00020268"/>
    </source>
</evidence>
<dbReference type="GO" id="GO:0042910">
    <property type="term" value="F:xenobiotic transmembrane transporter activity"/>
    <property type="evidence" value="ECO:0007669"/>
    <property type="project" value="InterPro"/>
</dbReference>
<evidence type="ECO:0000256" key="11">
    <source>
        <dbReference type="ARBA" id="ARBA00023136"/>
    </source>
</evidence>
<feature type="transmembrane region" description="Helical" evidence="13">
    <location>
        <begin position="389"/>
        <end position="412"/>
    </location>
</feature>
<name>A0A969TW27_9BACI</name>
<feature type="transmembrane region" description="Helical" evidence="13">
    <location>
        <begin position="359"/>
        <end position="377"/>
    </location>
</feature>
<proteinExistence type="inferred from homology"/>
<keyword evidence="11 13" id="KW-0472">Membrane</keyword>
<keyword evidence="10" id="KW-0406">Ion transport</keyword>
<feature type="transmembrane region" description="Helical" evidence="13">
    <location>
        <begin position="320"/>
        <end position="339"/>
    </location>
</feature>
<feature type="transmembrane region" description="Helical" evidence="13">
    <location>
        <begin position="237"/>
        <end position="266"/>
    </location>
</feature>
<evidence type="ECO:0000256" key="13">
    <source>
        <dbReference type="SAM" id="Phobius"/>
    </source>
</evidence>
<feature type="transmembrane region" description="Helical" evidence="13">
    <location>
        <begin position="88"/>
        <end position="113"/>
    </location>
</feature>
<dbReference type="Proteomes" id="UP000752012">
    <property type="component" value="Unassembled WGS sequence"/>
</dbReference>
<dbReference type="PIRSF" id="PIRSF006603">
    <property type="entry name" value="DinF"/>
    <property type="match status" value="1"/>
</dbReference>
<sequence length="454" mass="49089">MRETFSGKEKLALLASVMWPILVTQVGLYMMNFIDTAMSGHAGAVDLAGVAVGSSLWIPILTGISGILMALTPILAQNAGAGRSEKTAFYVQQGIWLAVGLTAAVAVLGFFLLDPVLALMNLEPEAAYIAKHYLIGLGAGMLPLFIYNALRGFIDSLGQTRTTMMITLMALPVNTFFNYVLIFGAFGFPELGGIGAGYASAVTYWFIFAVTVYTTARVRPFSGFSIYKSWSGISMSAWRELLMLGTPIGLTIFFETSIFSAVTLLMSQYSTEVIAAHQAAVNFASLLYMIPLSFAFALTIAVGYEAGAERLQDADSYTKIGIIGAAIMGAAASVIIYLLREPAAFIYTQDPELAELITLFLLYAVFFQMSDAINTPIQGVLRGYKDVNIPFLMALAAFWLIGLPAGHAAAVWTPLGPFGYWIGLITGLTVCAAMLAYRLKVVRQRFRQGRLQNN</sequence>
<dbReference type="AlphaFoldDB" id="A0A969TW27"/>
<dbReference type="InterPro" id="IPR002528">
    <property type="entry name" value="MATE_fam"/>
</dbReference>
<organism evidence="14 15">
    <name type="scientific">Alkalicoccus luteus</name>
    <dbReference type="NCBI Taxonomy" id="1237094"/>
    <lineage>
        <taxon>Bacteria</taxon>
        <taxon>Bacillati</taxon>
        <taxon>Bacillota</taxon>
        <taxon>Bacilli</taxon>
        <taxon>Bacillales</taxon>
        <taxon>Bacillaceae</taxon>
        <taxon>Alkalicoccus</taxon>
    </lineage>
</organism>